<dbReference type="KEGG" id="vg:63210148"/>
<accession>A0A2D1GPW5</accession>
<protein>
    <submittedName>
        <fullName evidence="1">Uncharacterized protein</fullName>
    </submittedName>
</protein>
<keyword evidence="2" id="KW-1185">Reference proteome</keyword>
<name>A0A2D1GPW5_9CAUD</name>
<organism evidence="1 2">
    <name type="scientific">Mycobacterium phage Kumao</name>
    <dbReference type="NCBI Taxonomy" id="2041344"/>
    <lineage>
        <taxon>Viruses</taxon>
        <taxon>Duplodnaviria</taxon>
        <taxon>Heunggongvirae</taxon>
        <taxon>Uroviricota</taxon>
        <taxon>Caudoviricetes</taxon>
        <taxon>Vilmaviridae</taxon>
        <taxon>Kumaovirus</taxon>
        <taxon>Kumaovirus kumao</taxon>
    </lineage>
</organism>
<gene>
    <name evidence="1" type="primary">45</name>
    <name evidence="1" type="ORF">SEA_KUMAO_45</name>
</gene>
<dbReference type="InterPro" id="IPR045677">
    <property type="entry name" value="DUF6197"/>
</dbReference>
<sequence length="137" mass="15927">MNKQRTFRAKIRRLARKLGVRPVPRQDDVLVTLQIGRRLINEGWCKYAWKRQVNDRFQYDVTAAIQRSVKYAAAKNEARAFWAAYYALINQLPDGYSCLTQFNDNPKTTHQDVLDLYDRAIKAQGELKAAIEKGPIR</sequence>
<dbReference type="EMBL" id="MG009575">
    <property type="protein sequence ID" value="ATN94008.1"/>
    <property type="molecule type" value="Genomic_DNA"/>
</dbReference>
<reference evidence="2" key="1">
    <citation type="submission" date="2017-09" db="EMBL/GenBank/DDBJ databases">
        <authorList>
            <person name="Ehlers B."/>
            <person name="Leendertz F.H."/>
        </authorList>
    </citation>
    <scope>NUCLEOTIDE SEQUENCE [LARGE SCALE GENOMIC DNA]</scope>
</reference>
<dbReference type="GeneID" id="63210148"/>
<proteinExistence type="predicted"/>
<evidence type="ECO:0000313" key="1">
    <source>
        <dbReference type="EMBL" id="ATN94008.1"/>
    </source>
</evidence>
<evidence type="ECO:0000313" key="2">
    <source>
        <dbReference type="Proteomes" id="UP000229090"/>
    </source>
</evidence>
<dbReference type="RefSeq" id="YP_010013535.1">
    <property type="nucleotide sequence ID" value="NC_053512.1"/>
</dbReference>
<dbReference type="Proteomes" id="UP000229090">
    <property type="component" value="Segment"/>
</dbReference>
<dbReference type="Pfam" id="PF19698">
    <property type="entry name" value="DUF6197"/>
    <property type="match status" value="1"/>
</dbReference>